<dbReference type="PANTHER" id="PTHR21301">
    <property type="entry name" value="REVERSE TRANSCRIPTASE"/>
    <property type="match status" value="1"/>
</dbReference>
<dbReference type="Pfam" id="PF26215">
    <property type="entry name" value="HTH_animal"/>
    <property type="match status" value="1"/>
</dbReference>
<evidence type="ECO:0000313" key="4">
    <source>
        <dbReference type="EMBL" id="CAF4961702.1"/>
    </source>
</evidence>
<organism evidence="2 6">
    <name type="scientific">Rotaria magnacalcarata</name>
    <dbReference type="NCBI Taxonomy" id="392030"/>
    <lineage>
        <taxon>Eukaryota</taxon>
        <taxon>Metazoa</taxon>
        <taxon>Spiralia</taxon>
        <taxon>Gnathifera</taxon>
        <taxon>Rotifera</taxon>
        <taxon>Eurotatoria</taxon>
        <taxon>Bdelloidea</taxon>
        <taxon>Philodinida</taxon>
        <taxon>Philodinidae</taxon>
        <taxon>Rotaria</taxon>
    </lineage>
</organism>
<evidence type="ECO:0000313" key="5">
    <source>
        <dbReference type="EMBL" id="CAF4963352.1"/>
    </source>
</evidence>
<proteinExistence type="predicted"/>
<dbReference type="InterPro" id="IPR058912">
    <property type="entry name" value="HTH_animal"/>
</dbReference>
<comment type="caution">
    <text evidence="2">The sequence shown here is derived from an EMBL/GenBank/DDBJ whole genome shotgun (WGS) entry which is preliminary data.</text>
</comment>
<sequence length="143" mass="16604">MERLKRFVFKNKSSRSTDHLRHIDDIFLTWNEPLEQLTQVLKEANDSHPDIKITYEISQCTSLLDLRIQNTDGQLQTSVHHKVSSEPYILSFKSDHPHHAFENIINTQLLRAVRYCSTLEAGMCLKKKSGAVQSMKIKECEFC</sequence>
<evidence type="ECO:0000313" key="6">
    <source>
        <dbReference type="Proteomes" id="UP000663824"/>
    </source>
</evidence>
<evidence type="ECO:0000313" key="2">
    <source>
        <dbReference type="EMBL" id="CAF2153618.1"/>
    </source>
</evidence>
<dbReference type="EMBL" id="CAJOBI010191698">
    <property type="protein sequence ID" value="CAF4963352.1"/>
    <property type="molecule type" value="Genomic_DNA"/>
</dbReference>
<protein>
    <recommendedName>
        <fullName evidence="1">Helix-turn-helix domain-containing protein</fullName>
    </recommendedName>
</protein>
<gene>
    <name evidence="3" type="ORF">BYL167_LOCUS50998</name>
    <name evidence="4" type="ORF">GIL414_LOCUS54885</name>
    <name evidence="2" type="ORF">MBJ925_LOCUS31747</name>
    <name evidence="5" type="ORF">SMN809_LOCUS54740</name>
</gene>
<reference evidence="2" key="1">
    <citation type="submission" date="2021-02" db="EMBL/GenBank/DDBJ databases">
        <authorList>
            <person name="Nowell W R."/>
        </authorList>
    </citation>
    <scope>NUCLEOTIDE SEQUENCE</scope>
</reference>
<dbReference type="EMBL" id="CAJNRE010017329">
    <property type="protein sequence ID" value="CAF2153618.1"/>
    <property type="molecule type" value="Genomic_DNA"/>
</dbReference>
<dbReference type="PANTHER" id="PTHR21301:SF10">
    <property type="entry name" value="REVERSE TRANSCRIPTASE DOMAIN-CONTAINING PROTEIN"/>
    <property type="match status" value="1"/>
</dbReference>
<dbReference type="Proteomes" id="UP000663824">
    <property type="component" value="Unassembled WGS sequence"/>
</dbReference>
<dbReference type="Proteomes" id="UP000681967">
    <property type="component" value="Unassembled WGS sequence"/>
</dbReference>
<accession>A0A816XXX7</accession>
<dbReference type="EMBL" id="CAJOBJ010193568">
    <property type="protein sequence ID" value="CAF4961702.1"/>
    <property type="molecule type" value="Genomic_DNA"/>
</dbReference>
<evidence type="ECO:0000313" key="3">
    <source>
        <dbReference type="EMBL" id="CAF4872084.1"/>
    </source>
</evidence>
<dbReference type="AlphaFoldDB" id="A0A816XXX7"/>
<dbReference type="EMBL" id="CAJOBH010159006">
    <property type="protein sequence ID" value="CAF4872084.1"/>
    <property type="molecule type" value="Genomic_DNA"/>
</dbReference>
<dbReference type="Proteomes" id="UP000681720">
    <property type="component" value="Unassembled WGS sequence"/>
</dbReference>
<name>A0A816XXX7_9BILA</name>
<feature type="domain" description="Helix-turn-helix" evidence="1">
    <location>
        <begin position="88"/>
        <end position="118"/>
    </location>
</feature>
<evidence type="ECO:0000259" key="1">
    <source>
        <dbReference type="Pfam" id="PF26215"/>
    </source>
</evidence>
<dbReference type="Proteomes" id="UP000676336">
    <property type="component" value="Unassembled WGS sequence"/>
</dbReference>